<gene>
    <name evidence="1" type="ORF">VB248_20550</name>
</gene>
<name>A0ABU5QG06_9BACT</name>
<comment type="caution">
    <text evidence="1">The sequence shown here is derived from an EMBL/GenBank/DDBJ whole genome shotgun (WGS) entry which is preliminary data.</text>
</comment>
<dbReference type="Proteomes" id="UP001302949">
    <property type="component" value="Unassembled WGS sequence"/>
</dbReference>
<accession>A0ABU5QG06</accession>
<sequence length="64" mass="7464">MDSITKYIDEERDIAFMIAKELEQTKFVTNLLHESDFSLEKIAKITGVTLDFVKKIQQKLNSEK</sequence>
<evidence type="ECO:0000313" key="2">
    <source>
        <dbReference type="Proteomes" id="UP001302949"/>
    </source>
</evidence>
<keyword evidence="2" id="KW-1185">Reference proteome</keyword>
<proteinExistence type="predicted"/>
<dbReference type="EMBL" id="JAYFUM010000028">
    <property type="protein sequence ID" value="MEA5141557.1"/>
    <property type="molecule type" value="Genomic_DNA"/>
</dbReference>
<protein>
    <submittedName>
        <fullName evidence="1">Uncharacterized protein</fullName>
    </submittedName>
</protein>
<evidence type="ECO:0000313" key="1">
    <source>
        <dbReference type="EMBL" id="MEA5141557.1"/>
    </source>
</evidence>
<organism evidence="1 2">
    <name type="scientific">Arcicella rigui</name>
    <dbReference type="NCBI Taxonomy" id="797020"/>
    <lineage>
        <taxon>Bacteria</taxon>
        <taxon>Pseudomonadati</taxon>
        <taxon>Bacteroidota</taxon>
        <taxon>Cytophagia</taxon>
        <taxon>Cytophagales</taxon>
        <taxon>Flectobacillaceae</taxon>
        <taxon>Arcicella</taxon>
    </lineage>
</organism>
<reference evidence="1 2" key="1">
    <citation type="submission" date="2023-12" db="EMBL/GenBank/DDBJ databases">
        <title>Novel species of the genus Arcicella isolated from rivers.</title>
        <authorList>
            <person name="Lu H."/>
        </authorList>
    </citation>
    <scope>NUCLEOTIDE SEQUENCE [LARGE SCALE GENOMIC DNA]</scope>
    <source>
        <strain evidence="1 2">KCTC 23307</strain>
    </source>
</reference>
<dbReference type="RefSeq" id="WP_323298712.1">
    <property type="nucleotide sequence ID" value="NZ_JAYFUM010000028.1"/>
</dbReference>